<evidence type="ECO:0000313" key="1">
    <source>
        <dbReference type="EMBL" id="KIJ31878.1"/>
    </source>
</evidence>
<reference evidence="1 2" key="1">
    <citation type="submission" date="2014-06" db="EMBL/GenBank/DDBJ databases">
        <title>Evolutionary Origins and Diversification of the Mycorrhizal Mutualists.</title>
        <authorList>
            <consortium name="DOE Joint Genome Institute"/>
            <consortium name="Mycorrhizal Genomics Consortium"/>
            <person name="Kohler A."/>
            <person name="Kuo A."/>
            <person name="Nagy L.G."/>
            <person name="Floudas D."/>
            <person name="Copeland A."/>
            <person name="Barry K.W."/>
            <person name="Cichocki N."/>
            <person name="Veneault-Fourrey C."/>
            <person name="LaButti K."/>
            <person name="Lindquist E.A."/>
            <person name="Lipzen A."/>
            <person name="Lundell T."/>
            <person name="Morin E."/>
            <person name="Murat C."/>
            <person name="Riley R."/>
            <person name="Ohm R."/>
            <person name="Sun H."/>
            <person name="Tunlid A."/>
            <person name="Henrissat B."/>
            <person name="Grigoriev I.V."/>
            <person name="Hibbett D.S."/>
            <person name="Martin F."/>
        </authorList>
    </citation>
    <scope>NUCLEOTIDE SEQUENCE [LARGE SCALE GENOMIC DNA]</scope>
    <source>
        <strain evidence="1 2">SS14</strain>
    </source>
</reference>
<proteinExistence type="predicted"/>
<sequence length="119" mass="12267">MPTADQRRNFDVPAITTICTGNVSPPEGCVGVPVIADSCVDFVGGLTVFNKAVSGIQSPNGFVCTFFVNFGCDSTSPTEEVIITAAPAINLGTTPVSNGLGQLVNFNDQASSFSCSPVF</sequence>
<dbReference type="EMBL" id="KN837235">
    <property type="protein sequence ID" value="KIJ31878.1"/>
    <property type="molecule type" value="Genomic_DNA"/>
</dbReference>
<organism evidence="1 2">
    <name type="scientific">Sphaerobolus stellatus (strain SS14)</name>
    <dbReference type="NCBI Taxonomy" id="990650"/>
    <lineage>
        <taxon>Eukaryota</taxon>
        <taxon>Fungi</taxon>
        <taxon>Dikarya</taxon>
        <taxon>Basidiomycota</taxon>
        <taxon>Agaricomycotina</taxon>
        <taxon>Agaricomycetes</taxon>
        <taxon>Phallomycetidae</taxon>
        <taxon>Geastrales</taxon>
        <taxon>Sphaerobolaceae</taxon>
        <taxon>Sphaerobolus</taxon>
    </lineage>
</organism>
<gene>
    <name evidence="1" type="ORF">M422DRAFT_36070</name>
</gene>
<dbReference type="OrthoDB" id="2884912at2759"/>
<dbReference type="HOGENOM" id="CLU_157398_0_0_1"/>
<dbReference type="Proteomes" id="UP000054279">
    <property type="component" value="Unassembled WGS sequence"/>
</dbReference>
<protein>
    <submittedName>
        <fullName evidence="1">Uncharacterized protein</fullName>
    </submittedName>
</protein>
<keyword evidence="2" id="KW-1185">Reference proteome</keyword>
<evidence type="ECO:0000313" key="2">
    <source>
        <dbReference type="Proteomes" id="UP000054279"/>
    </source>
</evidence>
<name>A0A0C9TPB6_SPHS4</name>
<accession>A0A0C9TPB6</accession>
<dbReference type="AlphaFoldDB" id="A0A0C9TPB6"/>